<organism evidence="2 5">
    <name type="scientific">Lachnospira eligens</name>
    <dbReference type="NCBI Taxonomy" id="39485"/>
    <lineage>
        <taxon>Bacteria</taxon>
        <taxon>Bacillati</taxon>
        <taxon>Bacillota</taxon>
        <taxon>Clostridia</taxon>
        <taxon>Lachnospirales</taxon>
        <taxon>Lachnospiraceae</taxon>
        <taxon>Lachnospira</taxon>
    </lineage>
</organism>
<evidence type="ECO:0000313" key="7">
    <source>
        <dbReference type="Proteomes" id="UP000481964"/>
    </source>
</evidence>
<keyword evidence="1" id="KW-0812">Transmembrane</keyword>
<dbReference type="EMBL" id="CZBU01000002">
    <property type="protein sequence ID" value="CUQ76724.1"/>
    <property type="molecule type" value="Genomic_DNA"/>
</dbReference>
<reference evidence="5 6" key="1">
    <citation type="submission" date="2015-09" db="EMBL/GenBank/DDBJ databases">
        <authorList>
            <consortium name="Pathogen Informatics"/>
        </authorList>
    </citation>
    <scope>NUCLEOTIDE SEQUENCE [LARGE SCALE GENOMIC DNA]</scope>
    <source>
        <strain evidence="2 5">2789STDY5834875</strain>
        <strain evidence="3 6">2789STDY5834878</strain>
    </source>
</reference>
<evidence type="ECO:0000256" key="1">
    <source>
        <dbReference type="SAM" id="Phobius"/>
    </source>
</evidence>
<keyword evidence="1" id="KW-1133">Transmembrane helix</keyword>
<gene>
    <name evidence="2" type="ORF">ERS852490_01217</name>
    <name evidence="3" type="ORF">ERS852492_00560</name>
    <name evidence="4" type="ORF">GKE48_09645</name>
</gene>
<dbReference type="Proteomes" id="UP000095621">
    <property type="component" value="Unassembled WGS sequence"/>
</dbReference>
<reference evidence="4 7" key="2">
    <citation type="journal article" date="2019" name="Nat. Med.">
        <title>A library of human gut bacterial isolates paired with longitudinal multiomics data enables mechanistic microbiome research.</title>
        <authorList>
            <person name="Poyet M."/>
            <person name="Groussin M."/>
            <person name="Gibbons S.M."/>
            <person name="Avila-Pacheco J."/>
            <person name="Jiang X."/>
            <person name="Kearney S.M."/>
            <person name="Perrotta A.R."/>
            <person name="Berdy B."/>
            <person name="Zhao S."/>
            <person name="Lieberman T.D."/>
            <person name="Swanson P.K."/>
            <person name="Smith M."/>
            <person name="Roesemann S."/>
            <person name="Alexander J.E."/>
            <person name="Rich S.A."/>
            <person name="Livny J."/>
            <person name="Vlamakis H."/>
            <person name="Clish C."/>
            <person name="Bullock K."/>
            <person name="Deik A."/>
            <person name="Scott J."/>
            <person name="Pierce K.A."/>
            <person name="Xavier R.J."/>
            <person name="Alm E.J."/>
        </authorList>
    </citation>
    <scope>NUCLEOTIDE SEQUENCE [LARGE SCALE GENOMIC DNA]</scope>
    <source>
        <strain evidence="4 7">BIOML-A1</strain>
    </source>
</reference>
<name>A0A174YNN6_9FIRM</name>
<dbReference type="AlphaFoldDB" id="A0A174YNN6"/>
<dbReference type="EMBL" id="WKRD01000007">
    <property type="protein sequence ID" value="MSC57699.1"/>
    <property type="molecule type" value="Genomic_DNA"/>
</dbReference>
<evidence type="ECO:0000313" key="6">
    <source>
        <dbReference type="Proteomes" id="UP000095780"/>
    </source>
</evidence>
<dbReference type="EMBL" id="CZBV01000001">
    <property type="protein sequence ID" value="CUQ80585.1"/>
    <property type="molecule type" value="Genomic_DNA"/>
</dbReference>
<evidence type="ECO:0000313" key="5">
    <source>
        <dbReference type="Proteomes" id="UP000095621"/>
    </source>
</evidence>
<sequence>MVDSRNFKKQNQKGQGLKKHKWIPLVVIVVLALVLILIQYFMIDILMAVNTK</sequence>
<evidence type="ECO:0000313" key="2">
    <source>
        <dbReference type="EMBL" id="CUQ76724.1"/>
    </source>
</evidence>
<dbReference type="Proteomes" id="UP000481964">
    <property type="component" value="Unassembled WGS sequence"/>
</dbReference>
<dbReference type="RefSeq" id="WP_022097227.1">
    <property type="nucleotide sequence ID" value="NZ_CABIXW010000001.1"/>
</dbReference>
<feature type="transmembrane region" description="Helical" evidence="1">
    <location>
        <begin position="21"/>
        <end position="43"/>
    </location>
</feature>
<accession>A0A174YNN6</accession>
<evidence type="ECO:0000313" key="3">
    <source>
        <dbReference type="EMBL" id="CUQ80585.1"/>
    </source>
</evidence>
<evidence type="ECO:0000313" key="4">
    <source>
        <dbReference type="EMBL" id="MSC57699.1"/>
    </source>
</evidence>
<proteinExistence type="predicted"/>
<keyword evidence="1" id="KW-0472">Membrane</keyword>
<dbReference type="Proteomes" id="UP000095780">
    <property type="component" value="Unassembled WGS sequence"/>
</dbReference>
<protein>
    <submittedName>
        <fullName evidence="2">Uncharacterized protein</fullName>
    </submittedName>
</protein>